<evidence type="ECO:0000313" key="4">
    <source>
        <dbReference type="Proteomes" id="UP000250572"/>
    </source>
</evidence>
<evidence type="ECO:0000256" key="2">
    <source>
        <dbReference type="SAM" id="MobiDB-lite"/>
    </source>
</evidence>
<feature type="compositionally biased region" description="Acidic residues" evidence="2">
    <location>
        <begin position="294"/>
        <end position="306"/>
    </location>
</feature>
<dbReference type="AlphaFoldDB" id="A0A315V6T3"/>
<dbReference type="Proteomes" id="UP000250572">
    <property type="component" value="Unassembled WGS sequence"/>
</dbReference>
<gene>
    <name evidence="3" type="ORF">CCH79_00005591</name>
</gene>
<evidence type="ECO:0000313" key="3">
    <source>
        <dbReference type="EMBL" id="PWA18654.1"/>
    </source>
</evidence>
<dbReference type="InterPro" id="IPR042401">
    <property type="entry name" value="SPMAP2-like"/>
</dbReference>
<organism evidence="3 4">
    <name type="scientific">Gambusia affinis</name>
    <name type="common">Western mosquitofish</name>
    <name type="synonym">Heterandria affinis</name>
    <dbReference type="NCBI Taxonomy" id="33528"/>
    <lineage>
        <taxon>Eukaryota</taxon>
        <taxon>Metazoa</taxon>
        <taxon>Chordata</taxon>
        <taxon>Craniata</taxon>
        <taxon>Vertebrata</taxon>
        <taxon>Euteleostomi</taxon>
        <taxon>Actinopterygii</taxon>
        <taxon>Neopterygii</taxon>
        <taxon>Teleostei</taxon>
        <taxon>Neoteleostei</taxon>
        <taxon>Acanthomorphata</taxon>
        <taxon>Ovalentaria</taxon>
        <taxon>Atherinomorphae</taxon>
        <taxon>Cyprinodontiformes</taxon>
        <taxon>Poeciliidae</taxon>
        <taxon>Poeciliinae</taxon>
        <taxon>Gambusia</taxon>
    </lineage>
</organism>
<dbReference type="Pfam" id="PF14912">
    <property type="entry name" value="THEG"/>
    <property type="match status" value="2"/>
</dbReference>
<feature type="compositionally biased region" description="Polar residues" evidence="2">
    <location>
        <begin position="84"/>
        <end position="94"/>
    </location>
</feature>
<feature type="region of interest" description="Disordered" evidence="2">
    <location>
        <begin position="69"/>
        <end position="111"/>
    </location>
</feature>
<dbReference type="InterPro" id="IPR006623">
    <property type="entry name" value="THEG"/>
</dbReference>
<feature type="non-terminal residue" evidence="3">
    <location>
        <position position="338"/>
    </location>
</feature>
<dbReference type="PANTHER" id="PTHR15901">
    <property type="entry name" value="TESTICULAR HAPLOID EXPRESSED GENE PROTEIN"/>
    <property type="match status" value="1"/>
</dbReference>
<comment type="caution">
    <text evidence="3">The sequence shown here is derived from an EMBL/GenBank/DDBJ whole genome shotgun (WGS) entry which is preliminary data.</text>
</comment>
<dbReference type="EMBL" id="NHOQ01002284">
    <property type="protein sequence ID" value="PWA18654.1"/>
    <property type="molecule type" value="Genomic_DNA"/>
</dbReference>
<sequence>MAHLHRRAQSYSDCKNPIPGPTQKRLLSKGGPPEASKTPAALLMTVWKTIERRDCLCFADRLSVLQKHEEEEASVFRKTRHPSSKTSQYENTLRLSAPRTRSRGPQEPGSLHTPLCDNNCPIWHVDPRVRNVIITARLLQLSQPKQTHPDYCSNRESAASIVSLASRTAQISQRLAQLSLPKLKQSNICYQLGRFEEPIWIVSRAAKKASASVRVETLAAPKQLHKDYIPPQEPEWSLGDAKTNKLLCERSWTRRAGAAWSGVSSDSSAGNSVWMWEWMRRRVIKPIPPTNPPTEEEEEEEEEEYTTLEGQKKHHNIILKYTGCRSLLTPGGGSSLLA</sequence>
<accession>A0A315V6T3</accession>
<keyword evidence="1" id="KW-0677">Repeat</keyword>
<feature type="region of interest" description="Disordered" evidence="2">
    <location>
        <begin position="285"/>
        <end position="309"/>
    </location>
</feature>
<evidence type="ECO:0000256" key="1">
    <source>
        <dbReference type="ARBA" id="ARBA00022737"/>
    </source>
</evidence>
<protein>
    <submittedName>
        <fullName evidence="3">Uncharacterized protein</fullName>
    </submittedName>
</protein>
<dbReference type="PANTHER" id="PTHR15901:SF15">
    <property type="entry name" value="TESTICULAR HAPLOID EXPRESSED GENE PROTEIN-LIKE"/>
    <property type="match status" value="1"/>
</dbReference>
<dbReference type="SMART" id="SM00705">
    <property type="entry name" value="THEG"/>
    <property type="match status" value="3"/>
</dbReference>
<feature type="region of interest" description="Disordered" evidence="2">
    <location>
        <begin position="1"/>
        <end position="37"/>
    </location>
</feature>
<name>A0A315V6T3_GAMAF</name>
<proteinExistence type="predicted"/>
<reference evidence="3 4" key="1">
    <citation type="journal article" date="2018" name="G3 (Bethesda)">
        <title>A High-Quality Reference Genome for the Invasive Mosquitofish Gambusia affinis Using a Chicago Library.</title>
        <authorList>
            <person name="Hoffberg S.L."/>
            <person name="Troendle N.J."/>
            <person name="Glenn T.C."/>
            <person name="Mahmud O."/>
            <person name="Louha S."/>
            <person name="Chalopin D."/>
            <person name="Bennetzen J.L."/>
            <person name="Mauricio R."/>
        </authorList>
    </citation>
    <scope>NUCLEOTIDE SEQUENCE [LARGE SCALE GENOMIC DNA]</scope>
    <source>
        <strain evidence="3">NE01/NJP1002.9</strain>
        <tissue evidence="3">Muscle</tissue>
    </source>
</reference>
<keyword evidence="4" id="KW-1185">Reference proteome</keyword>